<evidence type="ECO:0000256" key="2">
    <source>
        <dbReference type="SAM" id="Phobius"/>
    </source>
</evidence>
<dbReference type="Proteomes" id="UP001487740">
    <property type="component" value="Unassembled WGS sequence"/>
</dbReference>
<dbReference type="EMBL" id="JARAKH010000045">
    <property type="protein sequence ID" value="KAK8378352.1"/>
    <property type="molecule type" value="Genomic_DNA"/>
</dbReference>
<feature type="region of interest" description="Disordered" evidence="1">
    <location>
        <begin position="224"/>
        <end position="263"/>
    </location>
</feature>
<feature type="region of interest" description="Disordered" evidence="1">
    <location>
        <begin position="41"/>
        <end position="72"/>
    </location>
</feature>
<reference evidence="3 4" key="1">
    <citation type="submission" date="2023-03" db="EMBL/GenBank/DDBJ databases">
        <title>High-quality genome of Scylla paramamosain provides insights in environmental adaptation.</title>
        <authorList>
            <person name="Zhang L."/>
        </authorList>
    </citation>
    <scope>NUCLEOTIDE SEQUENCE [LARGE SCALE GENOMIC DNA]</scope>
    <source>
        <strain evidence="3">LZ_2023a</strain>
        <tissue evidence="3">Muscle</tissue>
    </source>
</reference>
<name>A0AAW0SVT7_SCYPA</name>
<keyword evidence="2" id="KW-0472">Membrane</keyword>
<keyword evidence="2" id="KW-0812">Transmembrane</keyword>
<protein>
    <submittedName>
        <fullName evidence="3">Uncharacterized protein</fullName>
    </submittedName>
</protein>
<organism evidence="3 4">
    <name type="scientific">Scylla paramamosain</name>
    <name type="common">Mud crab</name>
    <dbReference type="NCBI Taxonomy" id="85552"/>
    <lineage>
        <taxon>Eukaryota</taxon>
        <taxon>Metazoa</taxon>
        <taxon>Ecdysozoa</taxon>
        <taxon>Arthropoda</taxon>
        <taxon>Crustacea</taxon>
        <taxon>Multicrustacea</taxon>
        <taxon>Malacostraca</taxon>
        <taxon>Eumalacostraca</taxon>
        <taxon>Eucarida</taxon>
        <taxon>Decapoda</taxon>
        <taxon>Pleocyemata</taxon>
        <taxon>Brachyura</taxon>
        <taxon>Eubrachyura</taxon>
        <taxon>Portunoidea</taxon>
        <taxon>Portunidae</taxon>
        <taxon>Portuninae</taxon>
        <taxon>Scylla</taxon>
    </lineage>
</organism>
<accession>A0AAW0SVT7</accession>
<keyword evidence="4" id="KW-1185">Reference proteome</keyword>
<sequence length="263" mass="28191">MHPVEVTVNEGRVKCTVILAFVVTALACTALGYSIGLSHSIQGGSQSRNESEAIGSDNSSSSSARSSQRPSWNDTVQELIGLGCRPVKTKVPLETILDMRDSRWDYIFQRHVAVFRCCDQMAFCGDEFGVVEGTCEATRQVTKVLRLFNDSGGPDVVIEAEEHLESAPHSWWGRGGTPCSTARVCGGVWYGVVGRSLLPTVCLTATCHHHWCATLLCSPRRLTPSPRRHAAPGSTAHGGGGGGTRGSPRPGSRGISMLESHQC</sequence>
<feature type="transmembrane region" description="Helical" evidence="2">
    <location>
        <begin position="17"/>
        <end position="38"/>
    </location>
</feature>
<keyword evidence="2" id="KW-1133">Transmembrane helix</keyword>
<evidence type="ECO:0000256" key="1">
    <source>
        <dbReference type="SAM" id="MobiDB-lite"/>
    </source>
</evidence>
<proteinExistence type="predicted"/>
<feature type="compositionally biased region" description="Gly residues" evidence="1">
    <location>
        <begin position="236"/>
        <end position="245"/>
    </location>
</feature>
<evidence type="ECO:0000313" key="4">
    <source>
        <dbReference type="Proteomes" id="UP001487740"/>
    </source>
</evidence>
<dbReference type="AlphaFoldDB" id="A0AAW0SVT7"/>
<evidence type="ECO:0000313" key="3">
    <source>
        <dbReference type="EMBL" id="KAK8378352.1"/>
    </source>
</evidence>
<comment type="caution">
    <text evidence="3">The sequence shown here is derived from an EMBL/GenBank/DDBJ whole genome shotgun (WGS) entry which is preliminary data.</text>
</comment>
<feature type="compositionally biased region" description="Low complexity" evidence="1">
    <location>
        <begin position="52"/>
        <end position="71"/>
    </location>
</feature>
<gene>
    <name evidence="3" type="ORF">O3P69_011091</name>
</gene>